<dbReference type="SUPFAM" id="SSF109604">
    <property type="entry name" value="HD-domain/PDEase-like"/>
    <property type="match status" value="1"/>
</dbReference>
<evidence type="ECO:0008006" key="3">
    <source>
        <dbReference type="Google" id="ProtNLM"/>
    </source>
</evidence>
<dbReference type="AlphaFoldDB" id="A0A1T4NY70"/>
<dbReference type="RefSeq" id="WP_078931123.1">
    <property type="nucleotide sequence ID" value="NZ_CAMFAQ010000015.1"/>
</dbReference>
<reference evidence="1 2" key="1">
    <citation type="submission" date="2017-02" db="EMBL/GenBank/DDBJ databases">
        <authorList>
            <person name="Peterson S.W."/>
        </authorList>
    </citation>
    <scope>NUCLEOTIDE SEQUENCE [LARGE SCALE GENOMIC DNA]</scope>
    <source>
        <strain evidence="1 2">ATCC BAA-909</strain>
    </source>
</reference>
<dbReference type="OrthoDB" id="357543at2"/>
<evidence type="ECO:0000313" key="1">
    <source>
        <dbReference type="EMBL" id="SJZ84193.1"/>
    </source>
</evidence>
<dbReference type="STRING" id="225004.SAMN02745152_01383"/>
<dbReference type="Gene3D" id="1.10.3210.40">
    <property type="match status" value="1"/>
</dbReference>
<sequence length="234" mass="26633">MNENDLIELQTQTQNITQIFTKNGPILKDGTFDSQKVKDTILEMAAALLPKEKTDCLTEWMEKHEFFTSPASAKYHANVAGGLAAHSLTVIYQSLVFAPMIFSNFIQTKRAESYDFSAADIFIAALSHDFCKAGFYSVEHKKTKNYQGNWVYEPYFKVKSENRNLGHGNESALMLLECLPEYIHKRPVLEAISRHMGFSDLSPNESFNYSNFLQNPLVILLQLADQTAAQWWDC</sequence>
<dbReference type="Proteomes" id="UP000190395">
    <property type="component" value="Unassembled WGS sequence"/>
</dbReference>
<dbReference type="GeneID" id="303367617"/>
<keyword evidence="2" id="KW-1185">Reference proteome</keyword>
<dbReference type="EMBL" id="FUXC01000007">
    <property type="protein sequence ID" value="SJZ84193.1"/>
    <property type="molecule type" value="Genomic_DNA"/>
</dbReference>
<organism evidence="1 2">
    <name type="scientific">Treponema berlinense</name>
    <dbReference type="NCBI Taxonomy" id="225004"/>
    <lineage>
        <taxon>Bacteria</taxon>
        <taxon>Pseudomonadati</taxon>
        <taxon>Spirochaetota</taxon>
        <taxon>Spirochaetia</taxon>
        <taxon>Spirochaetales</taxon>
        <taxon>Treponemataceae</taxon>
        <taxon>Treponema</taxon>
    </lineage>
</organism>
<proteinExistence type="predicted"/>
<name>A0A1T4NY70_9SPIR</name>
<evidence type="ECO:0000313" key="2">
    <source>
        <dbReference type="Proteomes" id="UP000190395"/>
    </source>
</evidence>
<protein>
    <recommendedName>
        <fullName evidence="3">HD domain-containing protein</fullName>
    </recommendedName>
</protein>
<accession>A0A1T4NY70</accession>
<gene>
    <name evidence="1" type="ORF">SAMN02745152_01383</name>
</gene>